<reference evidence="12 13" key="2">
    <citation type="submission" date="2016-05" db="EMBL/GenBank/DDBJ databases">
        <title>Lineage-specific infection strategies underlie the spectrum of fungal disease in amphibians.</title>
        <authorList>
            <person name="Cuomo C.A."/>
            <person name="Farrer R.A."/>
            <person name="James T."/>
            <person name="Longcore J."/>
            <person name="Birren B."/>
        </authorList>
    </citation>
    <scope>NUCLEOTIDE SEQUENCE [LARGE SCALE GENOMIC DNA]</scope>
    <source>
        <strain evidence="12 13">JEL423</strain>
    </source>
</reference>
<gene>
    <name evidence="12" type="ORF">BDEG_22407</name>
</gene>
<accession>A0A177WEE8</accession>
<dbReference type="Gene3D" id="1.50.40.10">
    <property type="entry name" value="Mitochondrial carrier domain"/>
    <property type="match status" value="2"/>
</dbReference>
<keyword evidence="5" id="KW-0677">Repeat</keyword>
<dbReference type="Proteomes" id="UP000077115">
    <property type="component" value="Unassembled WGS sequence"/>
</dbReference>
<dbReference type="AlphaFoldDB" id="A0A177WEE8"/>
<dbReference type="OrthoDB" id="10266426at2759"/>
<evidence type="ECO:0000256" key="5">
    <source>
        <dbReference type="ARBA" id="ARBA00022737"/>
    </source>
</evidence>
<evidence type="ECO:0000256" key="6">
    <source>
        <dbReference type="ARBA" id="ARBA00022989"/>
    </source>
</evidence>
<feature type="repeat" description="Solcar" evidence="9">
    <location>
        <begin position="172"/>
        <end position="238"/>
    </location>
</feature>
<evidence type="ECO:0000256" key="9">
    <source>
        <dbReference type="PROSITE-ProRule" id="PRU00282"/>
    </source>
</evidence>
<feature type="repeat" description="Solcar" evidence="9">
    <location>
        <begin position="81"/>
        <end position="169"/>
    </location>
</feature>
<comment type="subcellular location">
    <subcellularLocation>
        <location evidence="1">Mitochondrion membrane</location>
        <topology evidence="1">Multi-pass membrane protein</topology>
    </subcellularLocation>
</comment>
<evidence type="ECO:0000256" key="10">
    <source>
        <dbReference type="RuleBase" id="RU000488"/>
    </source>
</evidence>
<dbReference type="PROSITE" id="PS50920">
    <property type="entry name" value="SOLCAR"/>
    <property type="match status" value="3"/>
</dbReference>
<evidence type="ECO:0008006" key="14">
    <source>
        <dbReference type="Google" id="ProtNLM"/>
    </source>
</evidence>
<evidence type="ECO:0000256" key="1">
    <source>
        <dbReference type="ARBA" id="ARBA00004225"/>
    </source>
</evidence>
<sequence>MQQGPPQNSKPVIQSTETHPITFNSSINNTSQRVLTHNHPSDMLMLASSSLKQSGLDLHQQTSLAQRLESKPPLWKEWLQDERIRNTIAGGGAGCVSSVITCPLDMVKIRLQNQAKEFPGHRRSAFITFDRIWKSEGLRGLYRGVGVTAAGYLPTWAIYFSSYEWSKNRLIEEFARIMTQPATSEPGALYHYRSTFDGLTTIAKKEGWKALYKGLGPSLIGVSHVVIQFPLYERLKLSLQDSHGNVGGYEILFASAISKMIASTITYPHEVVRTRFQTQMILNNQAIPGQVSSQLTHPIDPSIVQKTLILPKYRGIIQSVNTILKEEGWRGFYKGFFTGLVRTVPASALTILTFEILSGSLEQLAVVNETG</sequence>
<dbReference type="VEuPathDB" id="FungiDB:BDEG_22407"/>
<evidence type="ECO:0000313" key="12">
    <source>
        <dbReference type="EMBL" id="OAJ38488.1"/>
    </source>
</evidence>
<dbReference type="EMBL" id="DS022301">
    <property type="protein sequence ID" value="OAJ38488.1"/>
    <property type="molecule type" value="Genomic_DNA"/>
</dbReference>
<evidence type="ECO:0000256" key="4">
    <source>
        <dbReference type="ARBA" id="ARBA00022692"/>
    </source>
</evidence>
<feature type="region of interest" description="Disordered" evidence="11">
    <location>
        <begin position="1"/>
        <end position="25"/>
    </location>
</feature>
<protein>
    <recommendedName>
        <fullName evidence="14">Mitochondrial carrier protein</fullName>
    </recommendedName>
</protein>
<dbReference type="InterPro" id="IPR002067">
    <property type="entry name" value="MCP"/>
</dbReference>
<dbReference type="InterPro" id="IPR044712">
    <property type="entry name" value="SLC25A32-like"/>
</dbReference>
<evidence type="ECO:0000256" key="8">
    <source>
        <dbReference type="ARBA" id="ARBA00023136"/>
    </source>
</evidence>
<dbReference type="GO" id="GO:0015215">
    <property type="term" value="F:nucleotide transmembrane transporter activity"/>
    <property type="evidence" value="ECO:0007669"/>
    <property type="project" value="UniProtKB-ARBA"/>
</dbReference>
<dbReference type="SUPFAM" id="SSF103506">
    <property type="entry name" value="Mitochondrial carrier"/>
    <property type="match status" value="1"/>
</dbReference>
<keyword evidence="6" id="KW-1133">Transmembrane helix</keyword>
<evidence type="ECO:0000256" key="3">
    <source>
        <dbReference type="ARBA" id="ARBA00022448"/>
    </source>
</evidence>
<keyword evidence="7" id="KW-0496">Mitochondrion</keyword>
<dbReference type="GO" id="GO:0031966">
    <property type="term" value="C:mitochondrial membrane"/>
    <property type="evidence" value="ECO:0007669"/>
    <property type="project" value="UniProtKB-SubCell"/>
</dbReference>
<dbReference type="PRINTS" id="PR00926">
    <property type="entry name" value="MITOCARRIER"/>
</dbReference>
<dbReference type="PANTHER" id="PTHR45683">
    <property type="entry name" value="MITOCHONDRIAL NICOTINAMIDE ADENINE DINUCLEOTIDE TRANSPORTER 1-RELATED-RELATED"/>
    <property type="match status" value="1"/>
</dbReference>
<keyword evidence="8 9" id="KW-0472">Membrane</keyword>
<keyword evidence="4 9" id="KW-0812">Transmembrane</keyword>
<feature type="repeat" description="Solcar" evidence="9">
    <location>
        <begin position="246"/>
        <end position="360"/>
    </location>
</feature>
<dbReference type="Pfam" id="PF00153">
    <property type="entry name" value="Mito_carr"/>
    <property type="match status" value="3"/>
</dbReference>
<evidence type="ECO:0000313" key="13">
    <source>
        <dbReference type="Proteomes" id="UP000077115"/>
    </source>
</evidence>
<comment type="similarity">
    <text evidence="2 10">Belongs to the mitochondrial carrier (TC 2.A.29) family.</text>
</comment>
<dbReference type="InterPro" id="IPR018108">
    <property type="entry name" value="MCP_transmembrane"/>
</dbReference>
<reference evidence="12 13" key="1">
    <citation type="submission" date="2006-10" db="EMBL/GenBank/DDBJ databases">
        <title>The Genome Sequence of Batrachochytrium dendrobatidis JEL423.</title>
        <authorList>
            <consortium name="The Broad Institute Genome Sequencing Platform"/>
            <person name="Birren B."/>
            <person name="Lander E."/>
            <person name="Galagan J."/>
            <person name="Cuomo C."/>
            <person name="Devon K."/>
            <person name="Jaffe D."/>
            <person name="Butler J."/>
            <person name="Alvarez P."/>
            <person name="Gnerre S."/>
            <person name="Grabherr M."/>
            <person name="Kleber M."/>
            <person name="Mauceli E."/>
            <person name="Brockman W."/>
            <person name="Young S."/>
            <person name="LaButti K."/>
            <person name="Sykes S."/>
            <person name="DeCaprio D."/>
            <person name="Crawford M."/>
            <person name="Koehrsen M."/>
            <person name="Engels R."/>
            <person name="Montgomery P."/>
            <person name="Pearson M."/>
            <person name="Howarth C."/>
            <person name="Larson L."/>
            <person name="White J."/>
            <person name="O'Leary S."/>
            <person name="Kodira C."/>
            <person name="Zeng Q."/>
            <person name="Yandava C."/>
            <person name="Alvarado L."/>
            <person name="Longcore J."/>
            <person name="James T."/>
        </authorList>
    </citation>
    <scope>NUCLEOTIDE SEQUENCE [LARGE SCALE GENOMIC DNA]</scope>
    <source>
        <strain evidence="12 13">JEL423</strain>
    </source>
</reference>
<evidence type="ECO:0000256" key="7">
    <source>
        <dbReference type="ARBA" id="ARBA00023128"/>
    </source>
</evidence>
<dbReference type="InterPro" id="IPR023395">
    <property type="entry name" value="MCP_dom_sf"/>
</dbReference>
<evidence type="ECO:0000256" key="2">
    <source>
        <dbReference type="ARBA" id="ARBA00006375"/>
    </source>
</evidence>
<keyword evidence="3 10" id="KW-0813">Transport</keyword>
<organism evidence="12 13">
    <name type="scientific">Batrachochytrium dendrobatidis (strain JEL423)</name>
    <dbReference type="NCBI Taxonomy" id="403673"/>
    <lineage>
        <taxon>Eukaryota</taxon>
        <taxon>Fungi</taxon>
        <taxon>Fungi incertae sedis</taxon>
        <taxon>Chytridiomycota</taxon>
        <taxon>Chytridiomycota incertae sedis</taxon>
        <taxon>Chytridiomycetes</taxon>
        <taxon>Rhizophydiales</taxon>
        <taxon>Rhizophydiales incertae sedis</taxon>
        <taxon>Batrachochytrium</taxon>
    </lineage>
</organism>
<proteinExistence type="inferred from homology"/>
<name>A0A177WEE8_BATDL</name>
<evidence type="ECO:0000256" key="11">
    <source>
        <dbReference type="SAM" id="MobiDB-lite"/>
    </source>
</evidence>